<dbReference type="PhylomeDB" id="Q54DD1"/>
<dbReference type="PaxDb" id="44689-DDB0184335"/>
<dbReference type="AlphaFoldDB" id="Q54DD1"/>
<dbReference type="eggNOG" id="KOG2614">
    <property type="taxonomic scope" value="Eukaryota"/>
</dbReference>
<dbReference type="Pfam" id="PF01494">
    <property type="entry name" value="FAD_binding_3"/>
    <property type="match status" value="1"/>
</dbReference>
<dbReference type="InterPro" id="IPR036188">
    <property type="entry name" value="FAD/NAD-bd_sf"/>
</dbReference>
<dbReference type="FunCoup" id="Q54DD1">
    <property type="interactions" value="1"/>
</dbReference>
<gene>
    <name evidence="2" type="ORF">DDB_G0292328</name>
</gene>
<dbReference type="GeneID" id="8628624"/>
<dbReference type="OMA" id="AYTGISF"/>
<feature type="domain" description="FAD-binding" evidence="1">
    <location>
        <begin position="10"/>
        <end position="355"/>
    </location>
</feature>
<dbReference type="HOGENOM" id="CLU_009665_4_0_1"/>
<dbReference type="STRING" id="44689.Q54DD1"/>
<dbReference type="VEuPathDB" id="AmoebaDB:DDB_G0292328"/>
<dbReference type="PANTHER" id="PTHR46972">
    <property type="entry name" value="MONOOXYGENASE ASQM-RELATED"/>
    <property type="match status" value="1"/>
</dbReference>
<dbReference type="SUPFAM" id="SSF51905">
    <property type="entry name" value="FAD/NAD(P)-binding domain"/>
    <property type="match status" value="1"/>
</dbReference>
<proteinExistence type="predicted"/>
<sequence length="423" mass="48097">MSINEKIKDLNILIIGAGPAGLSLARLLQQEKGCKNVIVVERDVDRNTRIGGSSLDLHESTGLRFIKRANLFEDFKNICRPEGESITIANKDGKVILRKPHLKINSKKPEIDRGDLRRLLIDSLLPDTILWNHHFISLEEQPLDGTTIVTFKNGTSIKADLVIGADGANSKIRPYVNDISLKYSGITLIEFEIENPKQVCPEIYDLVDNGLFYALSDEKGFIVQLKGDGNLIIYLSCKRDENWIKESGFDFKKKEFKEIKEFIKNNVLSDWSDIYKNLLDNAVEPFITRPLYSIPFEPMIEWKSKSNITLIGDSAHTIVPYAGKGINEGMADSCDLIDCLFEVDNEEKEFNLHKRLNKYESLMHQRILEAGNDSNDAKEIVHDNNACNLLVDRFLGSYKYIKSLIPFYTYFINSLTDSFGYSI</sequence>
<evidence type="ECO:0000313" key="2">
    <source>
        <dbReference type="EMBL" id="EAL61288.1"/>
    </source>
</evidence>
<comment type="caution">
    <text evidence="2">The sequence shown here is derived from an EMBL/GenBank/DDBJ whole genome shotgun (WGS) entry which is preliminary data.</text>
</comment>
<dbReference type="Gene3D" id="3.50.50.60">
    <property type="entry name" value="FAD/NAD(P)-binding domain"/>
    <property type="match status" value="1"/>
</dbReference>
<dbReference type="RefSeq" id="XP_629710.1">
    <property type="nucleotide sequence ID" value="XM_629708.1"/>
</dbReference>
<dbReference type="PRINTS" id="PR00420">
    <property type="entry name" value="RNGMNOXGNASE"/>
</dbReference>
<reference evidence="2 3" key="1">
    <citation type="journal article" date="2005" name="Nature">
        <title>The genome of the social amoeba Dictyostelium discoideum.</title>
        <authorList>
            <consortium name="The Dictyostelium discoideum Sequencing Consortium"/>
            <person name="Eichinger L."/>
            <person name="Pachebat J.A."/>
            <person name="Glockner G."/>
            <person name="Rajandream M.A."/>
            <person name="Sucgang R."/>
            <person name="Berriman M."/>
            <person name="Song J."/>
            <person name="Olsen R."/>
            <person name="Szafranski K."/>
            <person name="Xu Q."/>
            <person name="Tunggal B."/>
            <person name="Kummerfeld S."/>
            <person name="Madera M."/>
            <person name="Konfortov B.A."/>
            <person name="Rivero F."/>
            <person name="Bankier A.T."/>
            <person name="Lehmann R."/>
            <person name="Hamlin N."/>
            <person name="Davies R."/>
            <person name="Gaudet P."/>
            <person name="Fey P."/>
            <person name="Pilcher K."/>
            <person name="Chen G."/>
            <person name="Saunders D."/>
            <person name="Sodergren E."/>
            <person name="Davis P."/>
            <person name="Kerhornou A."/>
            <person name="Nie X."/>
            <person name="Hall N."/>
            <person name="Anjard C."/>
            <person name="Hemphill L."/>
            <person name="Bason N."/>
            <person name="Farbrother P."/>
            <person name="Desany B."/>
            <person name="Just E."/>
            <person name="Morio T."/>
            <person name="Rost R."/>
            <person name="Churcher C."/>
            <person name="Cooper J."/>
            <person name="Haydock S."/>
            <person name="van Driessche N."/>
            <person name="Cronin A."/>
            <person name="Goodhead I."/>
            <person name="Muzny D."/>
            <person name="Mourier T."/>
            <person name="Pain A."/>
            <person name="Lu M."/>
            <person name="Harper D."/>
            <person name="Lindsay R."/>
            <person name="Hauser H."/>
            <person name="James K."/>
            <person name="Quiles M."/>
            <person name="Madan Babu M."/>
            <person name="Saito T."/>
            <person name="Buchrieser C."/>
            <person name="Wardroper A."/>
            <person name="Felder M."/>
            <person name="Thangavelu M."/>
            <person name="Johnson D."/>
            <person name="Knights A."/>
            <person name="Loulseged H."/>
            <person name="Mungall K."/>
            <person name="Oliver K."/>
            <person name="Price C."/>
            <person name="Quail M.A."/>
            <person name="Urushihara H."/>
            <person name="Hernandez J."/>
            <person name="Rabbinowitsch E."/>
            <person name="Steffen D."/>
            <person name="Sanders M."/>
            <person name="Ma J."/>
            <person name="Kohara Y."/>
            <person name="Sharp S."/>
            <person name="Simmonds M."/>
            <person name="Spiegler S."/>
            <person name="Tivey A."/>
            <person name="Sugano S."/>
            <person name="White B."/>
            <person name="Walker D."/>
            <person name="Woodward J."/>
            <person name="Winckler T."/>
            <person name="Tanaka Y."/>
            <person name="Shaulsky G."/>
            <person name="Schleicher M."/>
            <person name="Weinstock G."/>
            <person name="Rosenthal A."/>
            <person name="Cox E.C."/>
            <person name="Chisholm R.L."/>
            <person name="Gibbs R."/>
            <person name="Loomis W.F."/>
            <person name="Platzer M."/>
            <person name="Kay R.R."/>
            <person name="Williams J."/>
            <person name="Dear P.H."/>
            <person name="Noegel A.A."/>
            <person name="Barrell B."/>
            <person name="Kuspa A."/>
        </authorList>
    </citation>
    <scope>NUCLEOTIDE SEQUENCE [LARGE SCALE GENOMIC DNA]</scope>
    <source>
        <strain evidence="2 3">AX4</strain>
    </source>
</reference>
<dbReference type="CDD" id="cd05191">
    <property type="entry name" value="NAD_bind_amino_acid_DH"/>
    <property type="match status" value="1"/>
</dbReference>
<dbReference type="InterPro" id="IPR002938">
    <property type="entry name" value="FAD-bd"/>
</dbReference>
<protein>
    <recommendedName>
        <fullName evidence="1">FAD-binding domain-containing protein</fullName>
    </recommendedName>
</protein>
<dbReference type="dictyBase" id="DDB_G0292328">
    <property type="gene designation" value="iliM"/>
</dbReference>
<dbReference type="EMBL" id="AAFI02000189">
    <property type="protein sequence ID" value="EAL61288.1"/>
    <property type="molecule type" value="Genomic_DNA"/>
</dbReference>
<dbReference type="KEGG" id="ddi:DDB_G0292328"/>
<name>Q54DD1_DICDI</name>
<keyword evidence="3" id="KW-1185">Reference proteome</keyword>
<dbReference type="Proteomes" id="UP000002195">
    <property type="component" value="Unassembled WGS sequence"/>
</dbReference>
<dbReference type="SMR" id="Q54DD1"/>
<accession>Q54DD1</accession>
<organism evidence="2 3">
    <name type="scientific">Dictyostelium discoideum</name>
    <name type="common">Social amoeba</name>
    <dbReference type="NCBI Taxonomy" id="44689"/>
    <lineage>
        <taxon>Eukaryota</taxon>
        <taxon>Amoebozoa</taxon>
        <taxon>Evosea</taxon>
        <taxon>Eumycetozoa</taxon>
        <taxon>Dictyostelia</taxon>
        <taxon>Dictyosteliales</taxon>
        <taxon>Dictyosteliaceae</taxon>
        <taxon>Dictyostelium</taxon>
    </lineage>
</organism>
<dbReference type="GO" id="GO:0071949">
    <property type="term" value="F:FAD binding"/>
    <property type="evidence" value="ECO:0007669"/>
    <property type="project" value="InterPro"/>
</dbReference>
<dbReference type="PANTHER" id="PTHR46972:SF2">
    <property type="entry name" value="FAD-BINDING DOMAIN-CONTAINING PROTEIN"/>
    <property type="match status" value="1"/>
</dbReference>
<evidence type="ECO:0000259" key="1">
    <source>
        <dbReference type="Pfam" id="PF01494"/>
    </source>
</evidence>
<evidence type="ECO:0000313" key="3">
    <source>
        <dbReference type="Proteomes" id="UP000002195"/>
    </source>
</evidence>
<dbReference type="InParanoid" id="Q54DD1"/>